<dbReference type="GO" id="GO:0009097">
    <property type="term" value="P:isoleucine biosynthetic process"/>
    <property type="evidence" value="ECO:0007669"/>
    <property type="project" value="TreeGrafter"/>
</dbReference>
<feature type="domain" description="Thiamine pyrophosphate enzyme N-terminal TPP-binding" evidence="7">
    <location>
        <begin position="71"/>
        <end position="143"/>
    </location>
</feature>
<gene>
    <name evidence="8" type="primary">iolD</name>
    <name evidence="8" type="ORF">ABFB10_18940</name>
</gene>
<dbReference type="AlphaFoldDB" id="A0AAW9SUZ9"/>
<sequence length="632" mass="67976">MGKSGGTIRLTAAQAMVKWLSVQMTPAASGSEAVGEQKLDRYIDGMWAIFGHGNVAGMGEALHAYRDVFPTWRGQNEQTMAHAAIAYAKAKKRTRAMAVTSSIGPGSTNVVTAAALAHVNRLPLLVVAGDVFATRRPDPVLQQVEDFDDGTMSANDCFRPVARYYDRISRPEHILYALPRALRMMTDPANCGPAVLAFCQDVQCEAYDYPEEFFVPRVWHIRRPRPDLDELARVADMVRGAKRPVIISGGGTIYSQAEDTLAKFATRHRIPVAETQAGKSGLPQAHPMNFGASGVDGSAAANTASQNADLVIGVGTRFQDFTTGSRTLFGEGARLVSINIHGYDAAKHGAESLVGDAKVTLEALGEALGDYRAEAPDEAAREDWLRAVDTYCARPEDQAAKPTDGQVIGAVQRATGPDAVAMCAAGTMPGALKLLWKPSRGGYHMEYGYSCMGYEVAGAMGLKLGAPERDVICFVGDGSYMLANSELATAVMRRIPFTVVLTDNRGYGCINRLQTMGCGGEPFNNMYVDCNVEVQPEIDYVMHAAAMGAHAVKVAGTDALEAEVAAARSRNIPTVIVIETPAKDFPGTGLETSAGDHGFFWDVAVPEVSERQKQRDRFQEYLGQIANARLVN</sequence>
<proteinExistence type="inferred from homology"/>
<evidence type="ECO:0000256" key="3">
    <source>
        <dbReference type="ARBA" id="ARBA00023052"/>
    </source>
</evidence>
<feature type="domain" description="Thiamine pyrophosphate enzyme TPP-binding" evidence="6">
    <location>
        <begin position="427"/>
        <end position="578"/>
    </location>
</feature>
<dbReference type="Pfam" id="PF00205">
    <property type="entry name" value="TPP_enzyme_M"/>
    <property type="match status" value="1"/>
</dbReference>
<reference evidence="8 9" key="1">
    <citation type="submission" date="2024-05" db="EMBL/GenBank/DDBJ databases">
        <title>Genome sequence of Ponticoccus litoralis KCCM 90028.</title>
        <authorList>
            <person name="Kim J.M."/>
            <person name="Lee J.K."/>
            <person name="Choi B.J."/>
            <person name="Bayburt H."/>
            <person name="Baek J.H."/>
            <person name="Jeon C.O."/>
        </authorList>
    </citation>
    <scope>NUCLEOTIDE SEQUENCE [LARGE SCALE GENOMIC DNA]</scope>
    <source>
        <strain evidence="8 9">KCCM 90028</strain>
    </source>
</reference>
<evidence type="ECO:0000259" key="6">
    <source>
        <dbReference type="Pfam" id="PF02775"/>
    </source>
</evidence>
<evidence type="ECO:0000313" key="9">
    <source>
        <dbReference type="Proteomes" id="UP001428774"/>
    </source>
</evidence>
<dbReference type="GO" id="GO:0102481">
    <property type="term" value="F:3D-(3,5/4)-trihydroxycyclohexane-1,2-dione hydrolase activity"/>
    <property type="evidence" value="ECO:0007669"/>
    <property type="project" value="UniProtKB-EC"/>
</dbReference>
<comment type="similarity">
    <text evidence="1 4">Belongs to the TPP enzyme family.</text>
</comment>
<dbReference type="InterPro" id="IPR000399">
    <property type="entry name" value="TPP-bd_CS"/>
</dbReference>
<protein>
    <submittedName>
        <fullName evidence="8">3D-(3,5/4)-trihydroxycyclohexane-1,2-dione acylhydrolase (Decyclizing)</fullName>
        <ecNumber evidence="8">3.7.1.22</ecNumber>
    </submittedName>
</protein>
<dbReference type="SUPFAM" id="SSF52518">
    <property type="entry name" value="Thiamin diphosphate-binding fold (THDP-binding)"/>
    <property type="match status" value="2"/>
</dbReference>
<accession>A0AAW9SUZ9</accession>
<dbReference type="InterPro" id="IPR030817">
    <property type="entry name" value="Myo_inos_IolD"/>
</dbReference>
<keyword evidence="8" id="KW-0378">Hydrolase</keyword>
<evidence type="ECO:0000256" key="2">
    <source>
        <dbReference type="ARBA" id="ARBA00022679"/>
    </source>
</evidence>
<dbReference type="SUPFAM" id="SSF52467">
    <property type="entry name" value="DHS-like NAD/FAD-binding domain"/>
    <property type="match status" value="1"/>
</dbReference>
<dbReference type="GO" id="GO:0003984">
    <property type="term" value="F:acetolactate synthase activity"/>
    <property type="evidence" value="ECO:0007669"/>
    <property type="project" value="TreeGrafter"/>
</dbReference>
<evidence type="ECO:0000256" key="4">
    <source>
        <dbReference type="RuleBase" id="RU362132"/>
    </source>
</evidence>
<dbReference type="InterPro" id="IPR012000">
    <property type="entry name" value="Thiamin_PyroP_enz_cen_dom"/>
</dbReference>
<dbReference type="GO" id="GO:0000287">
    <property type="term" value="F:magnesium ion binding"/>
    <property type="evidence" value="ECO:0007669"/>
    <property type="project" value="InterPro"/>
</dbReference>
<feature type="domain" description="Thiamine pyrophosphate enzyme central" evidence="5">
    <location>
        <begin position="231"/>
        <end position="364"/>
    </location>
</feature>
<dbReference type="PANTHER" id="PTHR18968:SF9">
    <property type="entry name" value="3D-(3,5_4)-TRIHYDROXYCYCLOHEXANE-1,2-DIONE HYDROLASE"/>
    <property type="match status" value="1"/>
</dbReference>
<evidence type="ECO:0000259" key="5">
    <source>
        <dbReference type="Pfam" id="PF00205"/>
    </source>
</evidence>
<dbReference type="InterPro" id="IPR029061">
    <property type="entry name" value="THDP-binding"/>
</dbReference>
<evidence type="ECO:0000256" key="1">
    <source>
        <dbReference type="ARBA" id="ARBA00007812"/>
    </source>
</evidence>
<dbReference type="Gene3D" id="3.40.50.1220">
    <property type="entry name" value="TPP-binding domain"/>
    <property type="match status" value="1"/>
</dbReference>
<dbReference type="GO" id="GO:0005948">
    <property type="term" value="C:acetolactate synthase complex"/>
    <property type="evidence" value="ECO:0007669"/>
    <property type="project" value="TreeGrafter"/>
</dbReference>
<keyword evidence="2" id="KW-0808">Transferase</keyword>
<dbReference type="GO" id="GO:0050660">
    <property type="term" value="F:flavin adenine dinucleotide binding"/>
    <property type="evidence" value="ECO:0007669"/>
    <property type="project" value="TreeGrafter"/>
</dbReference>
<dbReference type="InterPro" id="IPR012001">
    <property type="entry name" value="Thiamin_PyroP_enz_TPP-bd_dom"/>
</dbReference>
<dbReference type="InterPro" id="IPR045229">
    <property type="entry name" value="TPP_enz"/>
</dbReference>
<dbReference type="InterPro" id="IPR029035">
    <property type="entry name" value="DHS-like_NAD/FAD-binding_dom"/>
</dbReference>
<organism evidence="8 9">
    <name type="scientific">Ponticoccus litoralis</name>
    <dbReference type="NCBI Taxonomy" id="422297"/>
    <lineage>
        <taxon>Bacteria</taxon>
        <taxon>Pseudomonadati</taxon>
        <taxon>Pseudomonadota</taxon>
        <taxon>Alphaproteobacteria</taxon>
        <taxon>Rhodobacterales</taxon>
        <taxon>Roseobacteraceae</taxon>
        <taxon>Ponticoccus</taxon>
    </lineage>
</organism>
<name>A0AAW9SUZ9_9RHOB</name>
<dbReference type="EMBL" id="JBDNCH010000002">
    <property type="protein sequence ID" value="MEN9062753.1"/>
    <property type="molecule type" value="Genomic_DNA"/>
</dbReference>
<dbReference type="GO" id="GO:0030976">
    <property type="term" value="F:thiamine pyrophosphate binding"/>
    <property type="evidence" value="ECO:0007669"/>
    <property type="project" value="InterPro"/>
</dbReference>
<evidence type="ECO:0000259" key="7">
    <source>
        <dbReference type="Pfam" id="PF02776"/>
    </source>
</evidence>
<dbReference type="RefSeq" id="WP_347167687.1">
    <property type="nucleotide sequence ID" value="NZ_JBDNCH010000002.1"/>
</dbReference>
<dbReference type="GO" id="GO:0019310">
    <property type="term" value="P:inositol catabolic process"/>
    <property type="evidence" value="ECO:0007669"/>
    <property type="project" value="InterPro"/>
</dbReference>
<dbReference type="InterPro" id="IPR011766">
    <property type="entry name" value="TPP_enzyme_TPP-bd"/>
</dbReference>
<dbReference type="PANTHER" id="PTHR18968">
    <property type="entry name" value="THIAMINE PYROPHOSPHATE ENZYMES"/>
    <property type="match status" value="1"/>
</dbReference>
<keyword evidence="9" id="KW-1185">Reference proteome</keyword>
<dbReference type="NCBIfam" id="TIGR04377">
    <property type="entry name" value="myo_inos_iolD"/>
    <property type="match status" value="1"/>
</dbReference>
<keyword evidence="3 4" id="KW-0786">Thiamine pyrophosphate</keyword>
<dbReference type="GO" id="GO:0009099">
    <property type="term" value="P:L-valine biosynthetic process"/>
    <property type="evidence" value="ECO:0007669"/>
    <property type="project" value="TreeGrafter"/>
</dbReference>
<dbReference type="Pfam" id="PF02776">
    <property type="entry name" value="TPP_enzyme_N"/>
    <property type="match status" value="1"/>
</dbReference>
<dbReference type="EC" id="3.7.1.22" evidence="8"/>
<dbReference type="Proteomes" id="UP001428774">
    <property type="component" value="Unassembled WGS sequence"/>
</dbReference>
<evidence type="ECO:0000313" key="8">
    <source>
        <dbReference type="EMBL" id="MEN9062753.1"/>
    </source>
</evidence>
<dbReference type="Gene3D" id="3.40.50.970">
    <property type="match status" value="2"/>
</dbReference>
<dbReference type="CDD" id="cd07035">
    <property type="entry name" value="TPP_PYR_POX_like"/>
    <property type="match status" value="1"/>
</dbReference>
<dbReference type="PROSITE" id="PS00187">
    <property type="entry name" value="TPP_ENZYMES"/>
    <property type="match status" value="1"/>
</dbReference>
<comment type="caution">
    <text evidence="8">The sequence shown here is derived from an EMBL/GenBank/DDBJ whole genome shotgun (WGS) entry which is preliminary data.</text>
</comment>
<dbReference type="Pfam" id="PF02775">
    <property type="entry name" value="TPP_enzyme_C"/>
    <property type="match status" value="1"/>
</dbReference>